<dbReference type="Gene3D" id="3.40.50.300">
    <property type="entry name" value="P-loop containing nucleotide triphosphate hydrolases"/>
    <property type="match status" value="2"/>
</dbReference>
<dbReference type="PANTHER" id="PTHR32182:SF0">
    <property type="entry name" value="DNA REPLICATION AND REPAIR PROTEIN RECF"/>
    <property type="match status" value="1"/>
</dbReference>
<dbReference type="EMBL" id="JAUJEA010000004">
    <property type="protein sequence ID" value="MDN5202513.1"/>
    <property type="molecule type" value="Genomic_DNA"/>
</dbReference>
<sequence>MKLHELHINDFKFFPEVDPNSPLLKIKGNHVLIYGENGSGKSTIFWALYTLLECSLKDDDDQVRKYFKKTGKDSLVNIHAIGRNNSHIKAVLKDDNGTKKVYKVSRKKRDLRIRGNSDVQESNMASDFINYRVLFQLHNLKHSKDNDLFHWFLEEVLPYVKRGSNPCLDEYNKLIQGPGKYRNIHGDDVYPVPSLRTHTNPGEKAHYSDYLTFKRRVKTWSDWLKSFLETIMNIANNTINTDFGYDLKLKFDYTRFDFSISENDFNPKPPEIRIKIIEYEGIQNPKINKPHTFLNEAKWSAIGMSLRLAILDTKLFAADLKCLVIDDMLLSLDMGNRDVVLDILLNRYTSDYQLIMMTHDRSFYEIIKRRIDLRRESNNWLITEMYSDELSTKPKPYFKPLKPSLHIASDYFKQHDYPACGIYLRKETEKILSELLPSKFRKVPDRDDPNKLVDAALNDLILGLRPFCKAENVNYSKYEKIKIYKDAILNPLAHNDVDVPFFRKELEELMNTIELLTHFKRSRSFHKSNKNTNFILRKPDGSYYSVRMKVKEEIKLIEEKDENLRISIFSKCKVSSVDNNGTITTQEENFDNLREVYEEMCSRFSLALIQGDISNVFDYDGQDFTTKLNQMNV</sequence>
<evidence type="ECO:0000259" key="1">
    <source>
        <dbReference type="SMART" id="SM00382"/>
    </source>
</evidence>
<dbReference type="SUPFAM" id="SSF52540">
    <property type="entry name" value="P-loop containing nucleoside triphosphate hydrolases"/>
    <property type="match status" value="1"/>
</dbReference>
<dbReference type="Pfam" id="PF13476">
    <property type="entry name" value="AAA_23"/>
    <property type="match status" value="1"/>
</dbReference>
<dbReference type="InterPro" id="IPR038729">
    <property type="entry name" value="Rad50/SbcC_AAA"/>
</dbReference>
<name>A0ABT8KQ23_9BACT</name>
<evidence type="ECO:0000313" key="2">
    <source>
        <dbReference type="EMBL" id="MDN5202513.1"/>
    </source>
</evidence>
<protein>
    <submittedName>
        <fullName evidence="2">AAA family ATPase</fullName>
    </submittedName>
</protein>
<proteinExistence type="predicted"/>
<dbReference type="InterPro" id="IPR027417">
    <property type="entry name" value="P-loop_NTPase"/>
</dbReference>
<dbReference type="InterPro" id="IPR003593">
    <property type="entry name" value="AAA+_ATPase"/>
</dbReference>
<dbReference type="Proteomes" id="UP001172082">
    <property type="component" value="Unassembled WGS sequence"/>
</dbReference>
<organism evidence="2 3">
    <name type="scientific">Splendidivirga corallicola</name>
    <dbReference type="NCBI Taxonomy" id="3051826"/>
    <lineage>
        <taxon>Bacteria</taxon>
        <taxon>Pseudomonadati</taxon>
        <taxon>Bacteroidota</taxon>
        <taxon>Cytophagia</taxon>
        <taxon>Cytophagales</taxon>
        <taxon>Splendidivirgaceae</taxon>
        <taxon>Splendidivirga</taxon>
    </lineage>
</organism>
<gene>
    <name evidence="2" type="ORF">QQ008_14090</name>
</gene>
<keyword evidence="3" id="KW-1185">Reference proteome</keyword>
<reference evidence="2" key="1">
    <citation type="submission" date="2023-06" db="EMBL/GenBank/DDBJ databases">
        <title>Genomic of Parafulvivirga corallium.</title>
        <authorList>
            <person name="Wang G."/>
        </authorList>
    </citation>
    <scope>NUCLEOTIDE SEQUENCE</scope>
    <source>
        <strain evidence="2">BMA10</strain>
    </source>
</reference>
<feature type="domain" description="AAA+ ATPase" evidence="1">
    <location>
        <begin position="27"/>
        <end position="377"/>
    </location>
</feature>
<comment type="caution">
    <text evidence="2">The sequence shown here is derived from an EMBL/GenBank/DDBJ whole genome shotgun (WGS) entry which is preliminary data.</text>
</comment>
<accession>A0ABT8KQ23</accession>
<dbReference type="PANTHER" id="PTHR32182">
    <property type="entry name" value="DNA REPLICATION AND REPAIR PROTEIN RECF"/>
    <property type="match status" value="1"/>
</dbReference>
<evidence type="ECO:0000313" key="3">
    <source>
        <dbReference type="Proteomes" id="UP001172082"/>
    </source>
</evidence>
<dbReference type="SMART" id="SM00382">
    <property type="entry name" value="AAA"/>
    <property type="match status" value="1"/>
</dbReference>
<dbReference type="RefSeq" id="WP_346752537.1">
    <property type="nucleotide sequence ID" value="NZ_JAUJEA010000004.1"/>
</dbReference>